<dbReference type="EMBL" id="AM432308">
    <property type="protein sequence ID" value="CAN73681.1"/>
    <property type="molecule type" value="Genomic_DNA"/>
</dbReference>
<dbReference type="GO" id="GO:0006862">
    <property type="term" value="P:nucleotide transport"/>
    <property type="evidence" value="ECO:0007669"/>
    <property type="project" value="InterPro"/>
</dbReference>
<dbReference type="SUPFAM" id="SSF103506">
    <property type="entry name" value="Mitochondrial carrier"/>
    <property type="match status" value="1"/>
</dbReference>
<evidence type="ECO:0000256" key="6">
    <source>
        <dbReference type="ARBA" id="ARBA00022989"/>
    </source>
</evidence>
<comment type="subcellular location">
    <subcellularLocation>
        <location evidence="1">Membrane</location>
        <topology evidence="1">Multi-pass membrane protein</topology>
    </subcellularLocation>
</comment>
<dbReference type="PANTHER" id="PTHR45683">
    <property type="entry name" value="MITOCHONDRIAL NICOTINAMIDE ADENINE DINUCLEOTIDE TRANSPORTER 1-RELATED-RELATED"/>
    <property type="match status" value="1"/>
</dbReference>
<evidence type="ECO:0000256" key="3">
    <source>
        <dbReference type="ARBA" id="ARBA00022448"/>
    </source>
</evidence>
<keyword evidence="4 8" id="KW-0812">Transmembrane</keyword>
<evidence type="ECO:0000256" key="7">
    <source>
        <dbReference type="ARBA" id="ARBA00023136"/>
    </source>
</evidence>
<evidence type="ECO:0000256" key="4">
    <source>
        <dbReference type="ARBA" id="ARBA00022692"/>
    </source>
</evidence>
<evidence type="ECO:0008006" key="11">
    <source>
        <dbReference type="Google" id="ProtNLM"/>
    </source>
</evidence>
<dbReference type="ExpressionAtlas" id="A5AQL3">
    <property type="expression patterns" value="baseline and differential"/>
</dbReference>
<proteinExistence type="inferred from homology"/>
<keyword evidence="6" id="KW-1133">Transmembrane helix</keyword>
<name>A5AQL3_VITVI</name>
<dbReference type="InterPro" id="IPR023395">
    <property type="entry name" value="MCP_dom_sf"/>
</dbReference>
<keyword evidence="5" id="KW-0677">Repeat</keyword>
<dbReference type="AlphaFoldDB" id="A5AQL3"/>
<feature type="repeat" description="Solcar" evidence="8">
    <location>
        <begin position="11"/>
        <end position="99"/>
    </location>
</feature>
<evidence type="ECO:0000256" key="1">
    <source>
        <dbReference type="ARBA" id="ARBA00004141"/>
    </source>
</evidence>
<gene>
    <name evidence="10" type="ORF">VITISV_008039</name>
</gene>
<evidence type="ECO:0000313" key="10">
    <source>
        <dbReference type="EMBL" id="CAN73681.1"/>
    </source>
</evidence>
<dbReference type="FunFam" id="1.50.40.10:FF:000105">
    <property type="entry name" value="Nicotinamide adenine dinucleotide transporter 1, chloroplastic"/>
    <property type="match status" value="1"/>
</dbReference>
<comment type="similarity">
    <text evidence="2 9">Belongs to the mitochondrial carrier (TC 2.A.29) family.</text>
</comment>
<dbReference type="PROSITE" id="PS50920">
    <property type="entry name" value="SOLCAR"/>
    <property type="match status" value="1"/>
</dbReference>
<evidence type="ECO:0000256" key="2">
    <source>
        <dbReference type="ARBA" id="ARBA00006375"/>
    </source>
</evidence>
<sequence>MPAESHAPSPRGLLCNAGAGAAAGVIAATFVCPLDVIKTRFQVHGLPQLGNGNIKGSLIVGSLEQIFQKEGLRGMYRGLSPTVLALLPNWAGLYIPKAL</sequence>
<keyword evidence="7 8" id="KW-0472">Membrane</keyword>
<dbReference type="InterPro" id="IPR044712">
    <property type="entry name" value="SLC25A32-like"/>
</dbReference>
<dbReference type="GO" id="GO:0016020">
    <property type="term" value="C:membrane"/>
    <property type="evidence" value="ECO:0007669"/>
    <property type="project" value="UniProtKB-SubCell"/>
</dbReference>
<evidence type="ECO:0000256" key="5">
    <source>
        <dbReference type="ARBA" id="ARBA00022737"/>
    </source>
</evidence>
<reference evidence="10" key="1">
    <citation type="journal article" date="2007" name="PLoS ONE">
        <title>The first genome sequence of an elite grapevine cultivar (Pinot noir Vitis vinifera L.): coping with a highly heterozygous genome.</title>
        <authorList>
            <person name="Velasco R."/>
            <person name="Zharkikh A."/>
            <person name="Troggio M."/>
            <person name="Cartwright D.A."/>
            <person name="Cestaro A."/>
            <person name="Pruss D."/>
            <person name="Pindo M."/>
            <person name="FitzGerald L.M."/>
            <person name="Vezzulli S."/>
            <person name="Reid J."/>
            <person name="Malacarne G."/>
            <person name="Iliev D."/>
            <person name="Coppola G."/>
            <person name="Wardell B."/>
            <person name="Micheletti D."/>
            <person name="Macalma T."/>
            <person name="Facci M."/>
            <person name="Mitchell J.T."/>
            <person name="Perazzolli M."/>
            <person name="Eldredge G."/>
            <person name="Gatto P."/>
            <person name="Oyzerski R."/>
            <person name="Moretto M."/>
            <person name="Gutin N."/>
            <person name="Stefanini M."/>
            <person name="Chen Y."/>
            <person name="Segala C."/>
            <person name="Davenport C."/>
            <person name="Dematte L."/>
            <person name="Mraz A."/>
            <person name="Battilana J."/>
            <person name="Stormo K."/>
            <person name="Costa F."/>
            <person name="Tao Q."/>
            <person name="Si-Ammour A."/>
            <person name="Harkins T."/>
            <person name="Lackey A."/>
            <person name="Perbost C."/>
            <person name="Taillon B."/>
            <person name="Stella A."/>
            <person name="Solovyev V."/>
            <person name="Fawcett J.A."/>
            <person name="Sterck L."/>
            <person name="Vandepoele K."/>
            <person name="Grando S.M."/>
            <person name="Toppo S."/>
            <person name="Moser C."/>
            <person name="Lanchbury J."/>
            <person name="Bogden R."/>
            <person name="Skolnick M."/>
            <person name="Sgaramella V."/>
            <person name="Bhatnagar S.K."/>
            <person name="Fontana P."/>
            <person name="Gutin A."/>
            <person name="Van de Peer Y."/>
            <person name="Salamini F."/>
            <person name="Viola R."/>
        </authorList>
    </citation>
    <scope>NUCLEOTIDE SEQUENCE</scope>
</reference>
<protein>
    <recommendedName>
        <fullName evidence="11">Nicotinamide adenine dinucleotide transporter 1, chloroplastic</fullName>
    </recommendedName>
</protein>
<dbReference type="Pfam" id="PF00153">
    <property type="entry name" value="Mito_carr"/>
    <property type="match status" value="1"/>
</dbReference>
<keyword evidence="3 9" id="KW-0813">Transport</keyword>
<accession>A5AQL3</accession>
<organism evidence="10">
    <name type="scientific">Vitis vinifera</name>
    <name type="common">Grape</name>
    <dbReference type="NCBI Taxonomy" id="29760"/>
    <lineage>
        <taxon>Eukaryota</taxon>
        <taxon>Viridiplantae</taxon>
        <taxon>Streptophyta</taxon>
        <taxon>Embryophyta</taxon>
        <taxon>Tracheophyta</taxon>
        <taxon>Spermatophyta</taxon>
        <taxon>Magnoliopsida</taxon>
        <taxon>eudicotyledons</taxon>
        <taxon>Gunneridae</taxon>
        <taxon>Pentapetalae</taxon>
        <taxon>rosids</taxon>
        <taxon>Vitales</taxon>
        <taxon>Vitaceae</taxon>
        <taxon>Viteae</taxon>
        <taxon>Vitis</taxon>
    </lineage>
</organism>
<dbReference type="Gene3D" id="1.50.40.10">
    <property type="entry name" value="Mitochondrial carrier domain"/>
    <property type="match status" value="1"/>
</dbReference>
<dbReference type="InterPro" id="IPR018108">
    <property type="entry name" value="MCP_transmembrane"/>
</dbReference>
<dbReference type="GO" id="GO:0055085">
    <property type="term" value="P:transmembrane transport"/>
    <property type="evidence" value="ECO:0007669"/>
    <property type="project" value="InterPro"/>
</dbReference>
<evidence type="ECO:0000256" key="8">
    <source>
        <dbReference type="PROSITE-ProRule" id="PRU00282"/>
    </source>
</evidence>
<evidence type="ECO:0000256" key="9">
    <source>
        <dbReference type="RuleBase" id="RU000488"/>
    </source>
</evidence>